<dbReference type="GO" id="GO:0005737">
    <property type="term" value="C:cytoplasm"/>
    <property type="evidence" value="ECO:0007669"/>
    <property type="project" value="UniProtKB-SubCell"/>
</dbReference>
<dbReference type="InterPro" id="IPR009012">
    <property type="entry name" value="GrpE_head"/>
</dbReference>
<evidence type="ECO:0000256" key="13">
    <source>
        <dbReference type="SAM" id="Coils"/>
    </source>
</evidence>
<dbReference type="SUPFAM" id="SSF58014">
    <property type="entry name" value="Coiled-coil domain of nucleotide exchange factor GrpE"/>
    <property type="match status" value="1"/>
</dbReference>
<dbReference type="OrthoDB" id="9812586at2"/>
<comment type="function">
    <text evidence="7 10 11">Participates actively in the response to hyperosmotic and heat shock by preventing the aggregation of stress-denatured proteins, in association with DnaK and GrpE. It is the nucleotide exchange factor for DnaK and may function as a thermosensor. Unfolded proteins bind initially to DnaJ; upon interaction with the DnaJ-bound protein, DnaK hydrolyzes its bound ATP, resulting in the formation of a stable complex. GrpE releases ADP from DnaK; ATP binding to DnaK triggers the release of the substrate protein, thus completing the reaction cycle. Several rounds of ATP-dependent interactions between DnaJ, DnaK and GrpE are required for fully efficient folding.</text>
</comment>
<evidence type="ECO:0000313" key="16">
    <source>
        <dbReference type="Proteomes" id="UP000004221"/>
    </source>
</evidence>
<dbReference type="InterPro" id="IPR000740">
    <property type="entry name" value="GrpE"/>
</dbReference>
<dbReference type="Gene3D" id="3.90.20.20">
    <property type="match status" value="1"/>
</dbReference>
<dbReference type="HAMAP" id="MF_01151">
    <property type="entry name" value="GrpE"/>
    <property type="match status" value="1"/>
</dbReference>
<gene>
    <name evidence="10 15" type="primary">grpE</name>
    <name evidence="15" type="ORF">NITHO_3540002</name>
</gene>
<feature type="region of interest" description="Disordered" evidence="14">
    <location>
        <begin position="1"/>
        <end position="43"/>
    </location>
</feature>
<comment type="caution">
    <text evidence="15">The sequence shown here is derived from an EMBL/GenBank/DDBJ whole genome shotgun (WGS) entry which is preliminary data.</text>
</comment>
<dbReference type="AlphaFoldDB" id="I4EIL5"/>
<evidence type="ECO:0000256" key="9">
    <source>
        <dbReference type="ARBA" id="ARBA00076414"/>
    </source>
</evidence>
<dbReference type="EMBL" id="CAGS01000284">
    <property type="protein sequence ID" value="CCF84527.1"/>
    <property type="molecule type" value="Genomic_DNA"/>
</dbReference>
<evidence type="ECO:0000256" key="12">
    <source>
        <dbReference type="RuleBase" id="RU004478"/>
    </source>
</evidence>
<dbReference type="PANTHER" id="PTHR21237:SF23">
    <property type="entry name" value="GRPE PROTEIN HOMOLOG, MITOCHONDRIAL"/>
    <property type="match status" value="1"/>
</dbReference>
<protein>
    <recommendedName>
        <fullName evidence="8 10">Protein GrpE</fullName>
    </recommendedName>
    <alternativeName>
        <fullName evidence="9 10">HSP-70 cofactor</fullName>
    </alternativeName>
</protein>
<keyword evidence="16" id="KW-1185">Reference proteome</keyword>
<keyword evidence="5 10" id="KW-0346">Stress response</keyword>
<sequence>MIEDEKPADLTEDASQAGQNAGGGSERAGEDVAQGGTADECGPIIAELEEERARSAEYLEEAKRARAEFINYRRRTEQEMQQVRRHAGEHIISQILPVLDDFHRAIEALPEGELENPWLQGILLIERKLWSILEAAGVRPIEAIGKPFNPSLHEAVMVDEGAKGADTVVAEFQRGYMLHDRVLRPAMVKVGGGGQ</sequence>
<evidence type="ECO:0000313" key="15">
    <source>
        <dbReference type="EMBL" id="CCF84527.1"/>
    </source>
</evidence>
<dbReference type="InterPro" id="IPR013805">
    <property type="entry name" value="GrpE_CC"/>
</dbReference>
<evidence type="ECO:0000256" key="5">
    <source>
        <dbReference type="ARBA" id="ARBA00023016"/>
    </source>
</evidence>
<organism evidence="15 16">
    <name type="scientific">Nitrolancea hollandica Lb</name>
    <dbReference type="NCBI Taxonomy" id="1129897"/>
    <lineage>
        <taxon>Bacteria</taxon>
        <taxon>Pseudomonadati</taxon>
        <taxon>Thermomicrobiota</taxon>
        <taxon>Thermomicrobia</taxon>
        <taxon>Sphaerobacterales</taxon>
        <taxon>Sphaerobacterineae</taxon>
        <taxon>Sphaerobacteraceae</taxon>
        <taxon>Nitrolancea</taxon>
    </lineage>
</organism>
<evidence type="ECO:0000256" key="3">
    <source>
        <dbReference type="ARBA" id="ARBA00011738"/>
    </source>
</evidence>
<keyword evidence="13" id="KW-0175">Coiled coil</keyword>
<dbReference type="PROSITE" id="PS01071">
    <property type="entry name" value="GRPE"/>
    <property type="match status" value="1"/>
</dbReference>
<evidence type="ECO:0000256" key="14">
    <source>
        <dbReference type="SAM" id="MobiDB-lite"/>
    </source>
</evidence>
<comment type="subcellular location">
    <subcellularLocation>
        <location evidence="1 10">Cytoplasm</location>
    </subcellularLocation>
</comment>
<dbReference type="CDD" id="cd00446">
    <property type="entry name" value="GrpE"/>
    <property type="match status" value="1"/>
</dbReference>
<evidence type="ECO:0000256" key="8">
    <source>
        <dbReference type="ARBA" id="ARBA00072274"/>
    </source>
</evidence>
<dbReference type="PANTHER" id="PTHR21237">
    <property type="entry name" value="GRPE PROTEIN"/>
    <property type="match status" value="1"/>
</dbReference>
<keyword evidence="4 10" id="KW-0963">Cytoplasm</keyword>
<name>I4EIL5_9BACT</name>
<evidence type="ECO:0000256" key="7">
    <source>
        <dbReference type="ARBA" id="ARBA00053401"/>
    </source>
</evidence>
<dbReference type="PRINTS" id="PR00773">
    <property type="entry name" value="GRPEPROTEIN"/>
</dbReference>
<dbReference type="Proteomes" id="UP000004221">
    <property type="component" value="Unassembled WGS sequence"/>
</dbReference>
<dbReference type="GO" id="GO:0051082">
    <property type="term" value="F:unfolded protein binding"/>
    <property type="evidence" value="ECO:0007669"/>
    <property type="project" value="TreeGrafter"/>
</dbReference>
<dbReference type="Pfam" id="PF01025">
    <property type="entry name" value="GrpE"/>
    <property type="match status" value="1"/>
</dbReference>
<comment type="subunit">
    <text evidence="3 10">Homodimer.</text>
</comment>
<dbReference type="GO" id="GO:0042803">
    <property type="term" value="F:protein homodimerization activity"/>
    <property type="evidence" value="ECO:0007669"/>
    <property type="project" value="InterPro"/>
</dbReference>
<dbReference type="RefSeq" id="WP_008478749.1">
    <property type="nucleotide sequence ID" value="NZ_CAGS01000284.1"/>
</dbReference>
<proteinExistence type="inferred from homology"/>
<dbReference type="GO" id="GO:0000774">
    <property type="term" value="F:adenyl-nucleotide exchange factor activity"/>
    <property type="evidence" value="ECO:0007669"/>
    <property type="project" value="InterPro"/>
</dbReference>
<evidence type="ECO:0000256" key="10">
    <source>
        <dbReference type="HAMAP-Rule" id="MF_01151"/>
    </source>
</evidence>
<accession>I4EIL5</accession>
<comment type="similarity">
    <text evidence="2 10 12">Belongs to the GrpE family.</text>
</comment>
<dbReference type="Gene3D" id="2.30.22.10">
    <property type="entry name" value="Head domain of nucleotide exchange factor GrpE"/>
    <property type="match status" value="1"/>
</dbReference>
<evidence type="ECO:0000256" key="6">
    <source>
        <dbReference type="ARBA" id="ARBA00023186"/>
    </source>
</evidence>
<evidence type="ECO:0000256" key="4">
    <source>
        <dbReference type="ARBA" id="ARBA00022490"/>
    </source>
</evidence>
<keyword evidence="6 10" id="KW-0143">Chaperone</keyword>
<dbReference type="GO" id="GO:0051087">
    <property type="term" value="F:protein-folding chaperone binding"/>
    <property type="evidence" value="ECO:0007669"/>
    <property type="project" value="InterPro"/>
</dbReference>
<reference evidence="15 16" key="1">
    <citation type="journal article" date="2012" name="ISME J.">
        <title>Nitrification expanded: discovery, physiology and genomics of a nitrite-oxidizing bacterium from the phylum Chloroflexi.</title>
        <authorList>
            <person name="Sorokin D.Y."/>
            <person name="Lucker S."/>
            <person name="Vejmelkova D."/>
            <person name="Kostrikina N.A."/>
            <person name="Kleerebezem R."/>
            <person name="Rijpstra W.I."/>
            <person name="Damste J.S."/>
            <person name="Le Paslier D."/>
            <person name="Muyzer G."/>
            <person name="Wagner M."/>
            <person name="van Loosdrecht M.C."/>
            <person name="Daims H."/>
        </authorList>
    </citation>
    <scope>NUCLEOTIDE SEQUENCE [LARGE SCALE GENOMIC DNA]</scope>
    <source>
        <strain evidence="16">none</strain>
    </source>
</reference>
<dbReference type="FunFam" id="2.30.22.10:FF:000001">
    <property type="entry name" value="Protein GrpE"/>
    <property type="match status" value="1"/>
</dbReference>
<evidence type="ECO:0000256" key="1">
    <source>
        <dbReference type="ARBA" id="ARBA00004496"/>
    </source>
</evidence>
<evidence type="ECO:0000256" key="11">
    <source>
        <dbReference type="RuleBase" id="RU000639"/>
    </source>
</evidence>
<feature type="coiled-coil region" evidence="13">
    <location>
        <begin position="45"/>
        <end position="79"/>
    </location>
</feature>
<dbReference type="SUPFAM" id="SSF51064">
    <property type="entry name" value="Head domain of nucleotide exchange factor GrpE"/>
    <property type="match status" value="1"/>
</dbReference>
<dbReference type="GO" id="GO:0006457">
    <property type="term" value="P:protein folding"/>
    <property type="evidence" value="ECO:0007669"/>
    <property type="project" value="InterPro"/>
</dbReference>
<evidence type="ECO:0000256" key="2">
    <source>
        <dbReference type="ARBA" id="ARBA00009054"/>
    </source>
</evidence>